<evidence type="ECO:0000313" key="3">
    <source>
        <dbReference type="EMBL" id="CAB9523594.1"/>
    </source>
</evidence>
<sequence length="347" mass="39873">MSMPAYVMQELRNTVAVYCRELVMGNKDMKDSSQEDMMYSCYHGDTTRMSHVQALTKGEEPFTEMFYKLELETNREGNEERAQARVNYMLELKGTFHLILDKRIIVYENGFTEKSLSEDGKSAKVSARNIYDKARFSIANYRIALVFYKEYAGTMEPGVNPSGQNFDDMILFVHKKIFIALGGKTRKRTLTKKEKEAGKVFDKTEDNMPENKVEKKSRKDAREEQAKQKAYEHSVDEGADETFKRGVPLQDKKIAVQMAAAAHASQQKNARDLLAIANADHAATSKEFFQVLQAMKDAPEEKKEMYKEWKEGLATELTSIRKRKKRLQEDCDQLMKMPKQDAAMADE</sequence>
<keyword evidence="4" id="KW-1185">Reference proteome</keyword>
<feature type="coiled-coil region" evidence="1">
    <location>
        <begin position="310"/>
        <end position="337"/>
    </location>
</feature>
<feature type="region of interest" description="Disordered" evidence="2">
    <location>
        <begin position="200"/>
        <end position="244"/>
    </location>
</feature>
<name>A0A9N8EQU2_9STRA</name>
<gene>
    <name evidence="3" type="ORF">SEMRO_1435_G272390.1</name>
</gene>
<evidence type="ECO:0000256" key="1">
    <source>
        <dbReference type="SAM" id="Coils"/>
    </source>
</evidence>
<feature type="compositionally biased region" description="Basic and acidic residues" evidence="2">
    <location>
        <begin position="200"/>
        <end position="214"/>
    </location>
</feature>
<organism evidence="3 4">
    <name type="scientific">Seminavis robusta</name>
    <dbReference type="NCBI Taxonomy" id="568900"/>
    <lineage>
        <taxon>Eukaryota</taxon>
        <taxon>Sar</taxon>
        <taxon>Stramenopiles</taxon>
        <taxon>Ochrophyta</taxon>
        <taxon>Bacillariophyta</taxon>
        <taxon>Bacillariophyceae</taxon>
        <taxon>Bacillariophycidae</taxon>
        <taxon>Naviculales</taxon>
        <taxon>Naviculaceae</taxon>
        <taxon>Seminavis</taxon>
    </lineage>
</organism>
<accession>A0A9N8EQU2</accession>
<dbReference type="EMBL" id="CAICTM010001433">
    <property type="protein sequence ID" value="CAB9523594.1"/>
    <property type="molecule type" value="Genomic_DNA"/>
</dbReference>
<protein>
    <submittedName>
        <fullName evidence="3">Uncharacterized protein</fullName>
    </submittedName>
</protein>
<dbReference type="Proteomes" id="UP001153069">
    <property type="component" value="Unassembled WGS sequence"/>
</dbReference>
<dbReference type="AlphaFoldDB" id="A0A9N8EQU2"/>
<proteinExistence type="predicted"/>
<evidence type="ECO:0000256" key="2">
    <source>
        <dbReference type="SAM" id="MobiDB-lite"/>
    </source>
</evidence>
<feature type="compositionally biased region" description="Basic and acidic residues" evidence="2">
    <location>
        <begin position="220"/>
        <end position="244"/>
    </location>
</feature>
<comment type="caution">
    <text evidence="3">The sequence shown here is derived from an EMBL/GenBank/DDBJ whole genome shotgun (WGS) entry which is preliminary data.</text>
</comment>
<reference evidence="3" key="1">
    <citation type="submission" date="2020-06" db="EMBL/GenBank/DDBJ databases">
        <authorList>
            <consortium name="Plant Systems Biology data submission"/>
        </authorList>
    </citation>
    <scope>NUCLEOTIDE SEQUENCE</scope>
    <source>
        <strain evidence="3">D6</strain>
    </source>
</reference>
<keyword evidence="1" id="KW-0175">Coiled coil</keyword>
<evidence type="ECO:0000313" key="4">
    <source>
        <dbReference type="Proteomes" id="UP001153069"/>
    </source>
</evidence>